<proteinExistence type="predicted"/>
<reference evidence="14 15" key="1">
    <citation type="submission" date="2023-11" db="EMBL/GenBank/DDBJ databases">
        <title>Gilvimarinus fulvus sp. nov., isolated from the surface of Kelp.</title>
        <authorList>
            <person name="Sun Y.Y."/>
            <person name="Gong Y."/>
            <person name="Du Z.J."/>
        </authorList>
    </citation>
    <scope>NUCLEOTIDE SEQUENCE [LARGE SCALE GENOMIC DNA]</scope>
    <source>
        <strain evidence="14 15">SDUM040013</strain>
    </source>
</reference>
<gene>
    <name evidence="14" type="ORF">SCD92_12985</name>
</gene>
<dbReference type="Pfam" id="PF21654">
    <property type="entry name" value="DncV-like_NTFase"/>
    <property type="match status" value="1"/>
</dbReference>
<evidence type="ECO:0000259" key="13">
    <source>
        <dbReference type="Pfam" id="PF21713"/>
    </source>
</evidence>
<organism evidence="14 15">
    <name type="scientific">Gilvimarinus gilvus</name>
    <dbReference type="NCBI Taxonomy" id="3058038"/>
    <lineage>
        <taxon>Bacteria</taxon>
        <taxon>Pseudomonadati</taxon>
        <taxon>Pseudomonadota</taxon>
        <taxon>Gammaproteobacteria</taxon>
        <taxon>Cellvibrionales</taxon>
        <taxon>Cellvibrionaceae</taxon>
        <taxon>Gilvimarinus</taxon>
    </lineage>
</organism>
<keyword evidence="8" id="KW-0051">Antiviral defense</keyword>
<evidence type="ECO:0000259" key="12">
    <source>
        <dbReference type="Pfam" id="PF21654"/>
    </source>
</evidence>
<comment type="catalytic activity">
    <reaction evidence="11">
        <text>GTP + ATP = 3',3'-cGAMP + 2 diphosphate</text>
        <dbReference type="Rhea" id="RHEA:35647"/>
        <dbReference type="ChEBI" id="CHEBI:30616"/>
        <dbReference type="ChEBI" id="CHEBI:33019"/>
        <dbReference type="ChEBI" id="CHEBI:37565"/>
        <dbReference type="ChEBI" id="CHEBI:71501"/>
    </reaction>
    <physiologicalReaction direction="left-to-right" evidence="11">
        <dbReference type="Rhea" id="RHEA:35648"/>
    </physiologicalReaction>
</comment>
<name>A0ABU4RZJ4_9GAMM</name>
<dbReference type="InterPro" id="IPR048445">
    <property type="entry name" value="DncV-like_NTFase"/>
</dbReference>
<evidence type="ECO:0000256" key="10">
    <source>
        <dbReference type="ARBA" id="ARBA00044145"/>
    </source>
</evidence>
<evidence type="ECO:0000256" key="8">
    <source>
        <dbReference type="ARBA" id="ARBA00023118"/>
    </source>
</evidence>
<evidence type="ECO:0000256" key="11">
    <source>
        <dbReference type="ARBA" id="ARBA00048304"/>
    </source>
</evidence>
<dbReference type="InterPro" id="IPR047805">
    <property type="entry name" value="GAMP_synthase"/>
</dbReference>
<dbReference type="Pfam" id="PF21713">
    <property type="entry name" value="DncV_C"/>
    <property type="match status" value="1"/>
</dbReference>
<dbReference type="RefSeq" id="WP_302724303.1">
    <property type="nucleotide sequence ID" value="NZ_JAULRU010000783.1"/>
</dbReference>
<evidence type="ECO:0000256" key="7">
    <source>
        <dbReference type="ARBA" id="ARBA00023080"/>
    </source>
</evidence>
<keyword evidence="1" id="KW-0808">Transferase</keyword>
<dbReference type="Proteomes" id="UP001273505">
    <property type="component" value="Unassembled WGS sequence"/>
</dbReference>
<evidence type="ECO:0000256" key="6">
    <source>
        <dbReference type="ARBA" id="ARBA00022842"/>
    </source>
</evidence>
<feature type="domain" description="Cyclic GMP-AMP synthase C-terminal" evidence="13">
    <location>
        <begin position="245"/>
        <end position="378"/>
    </location>
</feature>
<keyword evidence="7" id="KW-0546">Nucleotide metabolism</keyword>
<evidence type="ECO:0000313" key="14">
    <source>
        <dbReference type="EMBL" id="MDX6850282.1"/>
    </source>
</evidence>
<dbReference type="InterPro" id="IPR048446">
    <property type="entry name" value="DncV_C"/>
</dbReference>
<evidence type="ECO:0000256" key="9">
    <source>
        <dbReference type="ARBA" id="ARBA00023134"/>
    </source>
</evidence>
<keyword evidence="3" id="KW-0479">Metal-binding</keyword>
<evidence type="ECO:0000313" key="15">
    <source>
        <dbReference type="Proteomes" id="UP001273505"/>
    </source>
</evidence>
<sequence>MPNNLEQLFTRKRSEPYGLLRQLNLPEDEDRSLQSAARELKTALREGIHEVNKSGNLPFKLATPLFVIQGSQAYGTLNNVDKPGQSLDIDMGMYLPFSNLGDGEAGRTATKIYHEIVDRILEQHIRTHRHGKWRMPTPDKRKPTCARVILDSKTHIDIPLYAYPDDGKEHIRSSVAAASLIFNEDSREFISFGASPDFMAEAKFLTDNVEPTVIHLAHKDEGWLASDSIALRNWVLAEFDRLGPVIRPICRYIKAWREEVWPSGGGPSSIFLLAQAIQIYPEDTEGMTHCEILKYVVDRLPQSLDEAVNVPCPTPDNPEATEDLRARISDENLLAYRNSFEILKRKFMLAKVVAKTEANDKLIELFGSRIPNAPDLIVTEGTIDRQGKSIVKPLYATPKSTSG</sequence>
<keyword evidence="9" id="KW-0342">GTP-binding</keyword>
<dbReference type="EMBL" id="JAXAFO010000022">
    <property type="protein sequence ID" value="MDX6850282.1"/>
    <property type="molecule type" value="Genomic_DNA"/>
</dbReference>
<keyword evidence="15" id="KW-1185">Reference proteome</keyword>
<comment type="caution">
    <text evidence="14">The sequence shown here is derived from an EMBL/GenBank/DDBJ whole genome shotgun (WGS) entry which is preliminary data.</text>
</comment>
<keyword evidence="2" id="KW-0548">Nucleotidyltransferase</keyword>
<evidence type="ECO:0000256" key="1">
    <source>
        <dbReference type="ARBA" id="ARBA00022679"/>
    </source>
</evidence>
<dbReference type="NCBIfam" id="NF041078">
    <property type="entry name" value="cGAS"/>
    <property type="match status" value="1"/>
</dbReference>
<evidence type="ECO:0000256" key="2">
    <source>
        <dbReference type="ARBA" id="ARBA00022695"/>
    </source>
</evidence>
<evidence type="ECO:0000256" key="5">
    <source>
        <dbReference type="ARBA" id="ARBA00022840"/>
    </source>
</evidence>
<keyword evidence="6" id="KW-0460">Magnesium</keyword>
<evidence type="ECO:0000256" key="4">
    <source>
        <dbReference type="ARBA" id="ARBA00022741"/>
    </source>
</evidence>
<accession>A0ABU4RZJ4</accession>
<evidence type="ECO:0000256" key="3">
    <source>
        <dbReference type="ARBA" id="ARBA00022723"/>
    </source>
</evidence>
<protein>
    <recommendedName>
        <fullName evidence="10">Cyclic GMP-AMP synthase</fullName>
    </recommendedName>
</protein>
<keyword evidence="4" id="KW-0547">Nucleotide-binding</keyword>
<feature type="domain" description="Cyclic GMP-AMP synthase DncV-like nucleotidyltransferase" evidence="12">
    <location>
        <begin position="64"/>
        <end position="161"/>
    </location>
</feature>
<keyword evidence="5" id="KW-0067">ATP-binding</keyword>